<feature type="transmembrane region" description="Helical" evidence="1">
    <location>
        <begin position="241"/>
        <end position="266"/>
    </location>
</feature>
<feature type="transmembrane region" description="Helical" evidence="1">
    <location>
        <begin position="357"/>
        <end position="379"/>
    </location>
</feature>
<keyword evidence="1" id="KW-0812">Transmembrane</keyword>
<comment type="caution">
    <text evidence="2">The sequence shown here is derived from an EMBL/GenBank/DDBJ whole genome shotgun (WGS) entry which is preliminary data.</text>
</comment>
<feature type="transmembrane region" description="Helical" evidence="1">
    <location>
        <begin position="286"/>
        <end position="304"/>
    </location>
</feature>
<gene>
    <name evidence="2" type="ORF">EVT47_24540</name>
</gene>
<name>A0A5X9FLY4_SALET</name>
<feature type="transmembrane region" description="Helical" evidence="1">
    <location>
        <begin position="391"/>
        <end position="412"/>
    </location>
</feature>
<feature type="transmembrane region" description="Helical" evidence="1">
    <location>
        <begin position="6"/>
        <end position="21"/>
    </location>
</feature>
<keyword evidence="1" id="KW-0472">Membrane</keyword>
<accession>A0A5X9FLY4</accession>
<evidence type="ECO:0000256" key="1">
    <source>
        <dbReference type="SAM" id="Phobius"/>
    </source>
</evidence>
<feature type="transmembrane region" description="Helical" evidence="1">
    <location>
        <begin position="190"/>
        <end position="208"/>
    </location>
</feature>
<evidence type="ECO:0008006" key="3">
    <source>
        <dbReference type="Google" id="ProtNLM"/>
    </source>
</evidence>
<reference evidence="2" key="1">
    <citation type="submission" date="2019-02" db="EMBL/GenBank/DDBJ databases">
        <authorList>
            <person name="Ashton P.M."/>
            <person name="Dallman T."/>
            <person name="Nair S."/>
            <person name="De Pinna E."/>
            <person name="Peters T."/>
            <person name="Grant K."/>
        </authorList>
    </citation>
    <scope>NUCLEOTIDE SEQUENCE</scope>
    <source>
        <strain evidence="2">490277</strain>
    </source>
</reference>
<feature type="transmembrane region" description="Helical" evidence="1">
    <location>
        <begin position="214"/>
        <end position="234"/>
    </location>
</feature>
<sequence length="612" mass="70600">MIYFNIIFAILSCACGFIFLRKTSKLEYLEIPFIIISLSVAITYIFGIFGYLKPGVYISGLLLILASITCFKKSKKHNFKLDIKNIRYLIFLIPFIVFWKAVDSTYIFSEWDEFSFWGPSIKLIYEYGHFYTKDSPNLGHFIIYPPIQQTFQYIALTLLGWSERTILISQQMFVLSALLFSASRLTKGNLVKTALLFVLSIVFVYSFNYSLSNIYADSLLAAYLTATLAIAITIKRKTDLAILFLAMFVLVLVKQIGLVLSLLVLFTFFSYNIAKYGVGHLKNKKFYLQIIILSIAIIVSYYSWSIYLSIYSQVENPIPKSLDYFMSSEFHSKFEATVNEFIARIFNNGYFNTGHGIINLSFITLLIACVLVFVVTSIINKKQSKEIITIGLSMVFSFALYNLFLLFCYLVFFSEYECVRLASFERYSATYSYALFFMASAILISSLPEKKIASLIYSVVIIVSILYLSPEKMFKDFQKIVPGEYNYQRRMNVERLVAELRGYMKEGDTSYFIYPNSNGFENFVYSYLQLPFKTSRDCWTIGKSYGNDDIYTCNRNISEVASGYKYLTIYKADDNFWNDNKKFLSEGSSAMESGNYKIEITDGKFYLKNITQ</sequence>
<proteinExistence type="predicted"/>
<evidence type="ECO:0000313" key="2">
    <source>
        <dbReference type="EMBL" id="ECB2740896.1"/>
    </source>
</evidence>
<keyword evidence="1" id="KW-1133">Transmembrane helix</keyword>
<feature type="transmembrane region" description="Helical" evidence="1">
    <location>
        <begin position="452"/>
        <end position="469"/>
    </location>
</feature>
<dbReference type="EMBL" id="AAHXAW010000116">
    <property type="protein sequence ID" value="ECB2740896.1"/>
    <property type="molecule type" value="Genomic_DNA"/>
</dbReference>
<organism evidence="2">
    <name type="scientific">Salmonella enterica subsp. enterica serovar Tamberma</name>
    <dbReference type="NCBI Taxonomy" id="2565079"/>
    <lineage>
        <taxon>Bacteria</taxon>
        <taxon>Pseudomonadati</taxon>
        <taxon>Pseudomonadota</taxon>
        <taxon>Gammaproteobacteria</taxon>
        <taxon>Enterobacterales</taxon>
        <taxon>Enterobacteriaceae</taxon>
        <taxon>Salmonella</taxon>
    </lineage>
</organism>
<dbReference type="AlphaFoldDB" id="A0A5X9FLY4"/>
<feature type="transmembrane region" description="Helical" evidence="1">
    <location>
        <begin position="86"/>
        <end position="102"/>
    </location>
</feature>
<feature type="transmembrane region" description="Helical" evidence="1">
    <location>
        <begin position="424"/>
        <end position="446"/>
    </location>
</feature>
<protein>
    <recommendedName>
        <fullName evidence="3">Glycosyltransferase RgtA/B/C/D-like domain-containing protein</fullName>
    </recommendedName>
</protein>
<feature type="transmembrane region" description="Helical" evidence="1">
    <location>
        <begin position="28"/>
        <end position="49"/>
    </location>
</feature>